<dbReference type="OrthoDB" id="6194490at2"/>
<dbReference type="Proteomes" id="UP000283077">
    <property type="component" value="Unassembled WGS sequence"/>
</dbReference>
<reference evidence="3 4" key="1">
    <citation type="submission" date="2019-01" db="EMBL/GenBank/DDBJ databases">
        <authorList>
            <person name="Chen W.-M."/>
        </authorList>
    </citation>
    <scope>NUCLEOTIDE SEQUENCE [LARGE SCALE GENOMIC DNA]</scope>
    <source>
        <strain evidence="3 4">KYPC3</strain>
    </source>
</reference>
<dbReference type="EMBL" id="SACS01000022">
    <property type="protein sequence ID" value="RVU33435.1"/>
    <property type="molecule type" value="Genomic_DNA"/>
</dbReference>
<dbReference type="AlphaFoldDB" id="A0A437QFW4"/>
<evidence type="ECO:0008006" key="5">
    <source>
        <dbReference type="Google" id="ProtNLM"/>
    </source>
</evidence>
<proteinExistence type="predicted"/>
<name>A0A437QFW4_9GAMM</name>
<feature type="chain" id="PRO_5019087203" description="Adhesin domain-containing protein" evidence="2">
    <location>
        <begin position="26"/>
        <end position="323"/>
    </location>
</feature>
<keyword evidence="2" id="KW-0732">Signal</keyword>
<feature type="region of interest" description="Disordered" evidence="1">
    <location>
        <begin position="285"/>
        <end position="323"/>
    </location>
</feature>
<evidence type="ECO:0000256" key="1">
    <source>
        <dbReference type="SAM" id="MobiDB-lite"/>
    </source>
</evidence>
<evidence type="ECO:0000313" key="3">
    <source>
        <dbReference type="EMBL" id="RVU33435.1"/>
    </source>
</evidence>
<accession>A0A437QFW4</accession>
<feature type="signal peptide" evidence="2">
    <location>
        <begin position="1"/>
        <end position="25"/>
    </location>
</feature>
<keyword evidence="4" id="KW-1185">Reference proteome</keyword>
<evidence type="ECO:0000256" key="2">
    <source>
        <dbReference type="SAM" id="SignalP"/>
    </source>
</evidence>
<sequence>MKTFTPKRIALVLLSVICVSQPAVAAEQINEQRDVKANEKIYIENMRGNVEIKAVSKNVFSVKGKLDEKAEGFELISKDGFTRFEVKMPRTTYSGWNDNGEKEGSMLQIEVPVGSQIEFSGVNANVTATGVEGGSKLTTVNGTIVAKQLKNEVSLETVNGEIDSIDNSGRIKLNTVNGEIDDKGSSGRLSAESVNGEITLESKASEIDVSVVNGEADLKLEGTERLDFSAVNGEIKADLKGSLAPRINTSTVSGSATLKLEPKVSARFKLEASAGGDIDNKLTSQKADKAKYGPRRSLEFSTGSGDGSIDMSTVSGDLTVESR</sequence>
<evidence type="ECO:0000313" key="4">
    <source>
        <dbReference type="Proteomes" id="UP000283077"/>
    </source>
</evidence>
<organism evidence="3 4">
    <name type="scientific">Rheinheimera riviphila</name>
    <dbReference type="NCBI Taxonomy" id="1834037"/>
    <lineage>
        <taxon>Bacteria</taxon>
        <taxon>Pseudomonadati</taxon>
        <taxon>Pseudomonadota</taxon>
        <taxon>Gammaproteobacteria</taxon>
        <taxon>Chromatiales</taxon>
        <taxon>Chromatiaceae</taxon>
        <taxon>Rheinheimera</taxon>
    </lineage>
</organism>
<protein>
    <recommendedName>
        <fullName evidence="5">Adhesin domain-containing protein</fullName>
    </recommendedName>
</protein>
<gene>
    <name evidence="3" type="ORF">EOE67_16930</name>
</gene>
<comment type="caution">
    <text evidence="3">The sequence shown here is derived from an EMBL/GenBank/DDBJ whole genome shotgun (WGS) entry which is preliminary data.</text>
</comment>